<dbReference type="PROSITE" id="PS51767">
    <property type="entry name" value="PEPTIDASE_A1"/>
    <property type="match status" value="1"/>
</dbReference>
<dbReference type="FunFam" id="2.40.70.10:FF:000115">
    <property type="entry name" value="Lysosomal aspartic protease"/>
    <property type="match status" value="1"/>
</dbReference>
<comment type="similarity">
    <text evidence="1 7">Belongs to the peptidase A1 family.</text>
</comment>
<dbReference type="InterPro" id="IPR001461">
    <property type="entry name" value="Aspartic_peptidase_A1"/>
</dbReference>
<dbReference type="AlphaFoldDB" id="A0AAD2Q250"/>
<organism evidence="10 11">
    <name type="scientific">Mycena citricolor</name>
    <dbReference type="NCBI Taxonomy" id="2018698"/>
    <lineage>
        <taxon>Eukaryota</taxon>
        <taxon>Fungi</taxon>
        <taxon>Dikarya</taxon>
        <taxon>Basidiomycota</taxon>
        <taxon>Agaricomycotina</taxon>
        <taxon>Agaricomycetes</taxon>
        <taxon>Agaricomycetidae</taxon>
        <taxon>Agaricales</taxon>
        <taxon>Marasmiineae</taxon>
        <taxon>Mycenaceae</taxon>
        <taxon>Mycena</taxon>
    </lineage>
</organism>
<dbReference type="InterPro" id="IPR021109">
    <property type="entry name" value="Peptidase_aspartic_dom_sf"/>
</dbReference>
<evidence type="ECO:0000256" key="4">
    <source>
        <dbReference type="ARBA" id="ARBA00022801"/>
    </source>
</evidence>
<protein>
    <recommendedName>
        <fullName evidence="9">Peptidase A1 domain-containing protein</fullName>
    </recommendedName>
</protein>
<keyword evidence="8" id="KW-0732">Signal</keyword>
<dbReference type="PRINTS" id="PR00792">
    <property type="entry name" value="PEPSIN"/>
</dbReference>
<feature type="domain" description="Peptidase A1" evidence="9">
    <location>
        <begin position="81"/>
        <end position="402"/>
    </location>
</feature>
<dbReference type="CDD" id="cd05471">
    <property type="entry name" value="pepsin_like"/>
    <property type="match status" value="1"/>
</dbReference>
<keyword evidence="11" id="KW-1185">Reference proteome</keyword>
<evidence type="ECO:0000256" key="8">
    <source>
        <dbReference type="SAM" id="SignalP"/>
    </source>
</evidence>
<keyword evidence="3 7" id="KW-0064">Aspartyl protease</keyword>
<evidence type="ECO:0000256" key="3">
    <source>
        <dbReference type="ARBA" id="ARBA00022750"/>
    </source>
</evidence>
<comment type="caution">
    <text evidence="10">The sequence shown here is derived from an EMBL/GenBank/DDBJ whole genome shotgun (WGS) entry which is preliminary data.</text>
</comment>
<evidence type="ECO:0000313" key="11">
    <source>
        <dbReference type="Proteomes" id="UP001295794"/>
    </source>
</evidence>
<dbReference type="PANTHER" id="PTHR47966:SF6">
    <property type="entry name" value="PEPTIDASE A1 DOMAIN-CONTAINING PROTEIN"/>
    <property type="match status" value="1"/>
</dbReference>
<keyword evidence="2 7" id="KW-0645">Protease</keyword>
<dbReference type="InterPro" id="IPR001969">
    <property type="entry name" value="Aspartic_peptidase_AS"/>
</dbReference>
<reference evidence="10" key="1">
    <citation type="submission" date="2023-11" db="EMBL/GenBank/DDBJ databases">
        <authorList>
            <person name="De Vega J J."/>
            <person name="De Vega J J."/>
        </authorList>
    </citation>
    <scope>NUCLEOTIDE SEQUENCE</scope>
</reference>
<dbReference type="InterPro" id="IPR033121">
    <property type="entry name" value="PEPTIDASE_A1"/>
</dbReference>
<evidence type="ECO:0000256" key="5">
    <source>
        <dbReference type="PIRSR" id="PIRSR601461-1"/>
    </source>
</evidence>
<evidence type="ECO:0000259" key="9">
    <source>
        <dbReference type="PROSITE" id="PS51767"/>
    </source>
</evidence>
<dbReference type="SUPFAM" id="SSF50630">
    <property type="entry name" value="Acid proteases"/>
    <property type="match status" value="1"/>
</dbReference>
<keyword evidence="6" id="KW-1015">Disulfide bond</keyword>
<proteinExistence type="inferred from homology"/>
<dbReference type="PANTHER" id="PTHR47966">
    <property type="entry name" value="BETA-SITE APP-CLEAVING ENZYME, ISOFORM A-RELATED"/>
    <property type="match status" value="1"/>
</dbReference>
<accession>A0AAD2Q250</accession>
<dbReference type="EMBL" id="CAVNYO010000129">
    <property type="protein sequence ID" value="CAK5267641.1"/>
    <property type="molecule type" value="Genomic_DNA"/>
</dbReference>
<evidence type="ECO:0000256" key="6">
    <source>
        <dbReference type="PIRSR" id="PIRSR601461-2"/>
    </source>
</evidence>
<dbReference type="Gene3D" id="2.40.70.10">
    <property type="entry name" value="Acid Proteases"/>
    <property type="match status" value="2"/>
</dbReference>
<evidence type="ECO:0000313" key="10">
    <source>
        <dbReference type="EMBL" id="CAK5267641.1"/>
    </source>
</evidence>
<dbReference type="Proteomes" id="UP001295794">
    <property type="component" value="Unassembled WGS sequence"/>
</dbReference>
<dbReference type="InterPro" id="IPR034164">
    <property type="entry name" value="Pepsin-like_dom"/>
</dbReference>
<feature type="disulfide bond" evidence="6">
    <location>
        <begin position="112"/>
        <end position="116"/>
    </location>
</feature>
<dbReference type="Pfam" id="PF00026">
    <property type="entry name" value="Asp"/>
    <property type="match status" value="1"/>
</dbReference>
<dbReference type="GO" id="GO:0004190">
    <property type="term" value="F:aspartic-type endopeptidase activity"/>
    <property type="evidence" value="ECO:0007669"/>
    <property type="project" value="UniProtKB-KW"/>
</dbReference>
<dbReference type="GO" id="GO:0006508">
    <property type="term" value="P:proteolysis"/>
    <property type="evidence" value="ECO:0007669"/>
    <property type="project" value="UniProtKB-KW"/>
</dbReference>
<feature type="active site" evidence="5">
    <location>
        <position position="99"/>
    </location>
</feature>
<dbReference type="PROSITE" id="PS00141">
    <property type="entry name" value="ASP_PROTEASE"/>
    <property type="match status" value="1"/>
</dbReference>
<feature type="active site" evidence="5">
    <location>
        <position position="292"/>
    </location>
</feature>
<evidence type="ECO:0000256" key="7">
    <source>
        <dbReference type="RuleBase" id="RU000454"/>
    </source>
</evidence>
<name>A0AAD2Q250_9AGAR</name>
<sequence>MLSPLPLTLVLLLSDALASPTPPTKGLSMPLRRRPQPRTGRDWAAWAENERHGLTSKYGGQAVKRSTGTNLITNQGADSSYFGSLAIGTPPVSFDVILDTGSADLWVASSTCNQGCDSMAKFDSGASSSFTNRSTPFSITYGSGAAAGNLGSDVVQMAGFSVANQVFGVCDQATKGLLTSPVSGLLGLAWQAIASSRAPPFWETLVSGGSWDSPVMAFQLTRFLNQSRSGNLQAGGSFTMGFVNNSLYTGQIEYINMPTAFNSYWTLPITDITVQGASISMSSGTSAYAAIDSGTTLVGGPAEDIANIYAQIPGSSPGTGSFSGYYLYPCNTAVSVSISFGGRSWSVSPADFELQEIQQGTCLGSFFTLQTGNGAPSWILGDTFMKNVYSVFRYDPPSVGFATLSDTALAMNDDVNLNVPSPTIGSVSAAATAAVNGHKSGAIFSRQTSVIAIAAAAIGPLLYTFC</sequence>
<gene>
    <name evidence="10" type="ORF">MYCIT1_LOCUS10330</name>
</gene>
<evidence type="ECO:0000256" key="2">
    <source>
        <dbReference type="ARBA" id="ARBA00022670"/>
    </source>
</evidence>
<evidence type="ECO:0000256" key="1">
    <source>
        <dbReference type="ARBA" id="ARBA00007447"/>
    </source>
</evidence>
<keyword evidence="4 7" id="KW-0378">Hydrolase</keyword>
<feature type="chain" id="PRO_5042250419" description="Peptidase A1 domain-containing protein" evidence="8">
    <location>
        <begin position="19"/>
        <end position="466"/>
    </location>
</feature>
<feature type="signal peptide" evidence="8">
    <location>
        <begin position="1"/>
        <end position="18"/>
    </location>
</feature>